<evidence type="ECO:0008006" key="7">
    <source>
        <dbReference type="Google" id="ProtNLM"/>
    </source>
</evidence>
<keyword evidence="1" id="KW-0472">Membrane</keyword>
<evidence type="ECO:0000256" key="1">
    <source>
        <dbReference type="SAM" id="Phobius"/>
    </source>
</evidence>
<dbReference type="CDD" id="cd04084">
    <property type="entry name" value="CBM6_xylanase-like"/>
    <property type="match status" value="1"/>
</dbReference>
<dbReference type="Pfam" id="PF07635">
    <property type="entry name" value="PSCyt1"/>
    <property type="match status" value="1"/>
</dbReference>
<dbReference type="InterPro" id="IPR036909">
    <property type="entry name" value="Cyt_c-like_dom_sf"/>
</dbReference>
<organism evidence="5 6">
    <name type="scientific">Ravibacter arvi</name>
    <dbReference type="NCBI Taxonomy" id="2051041"/>
    <lineage>
        <taxon>Bacteria</taxon>
        <taxon>Pseudomonadati</taxon>
        <taxon>Bacteroidota</taxon>
        <taxon>Cytophagia</taxon>
        <taxon>Cytophagales</taxon>
        <taxon>Spirosomataceae</taxon>
        <taxon>Ravibacter</taxon>
    </lineage>
</organism>
<feature type="domain" description="DUF1549" evidence="2">
    <location>
        <begin position="153"/>
        <end position="358"/>
    </location>
</feature>
<feature type="transmembrane region" description="Helical" evidence="1">
    <location>
        <begin position="7"/>
        <end position="27"/>
    </location>
</feature>
<accession>A0ABP8M7U9</accession>
<keyword evidence="6" id="KW-1185">Reference proteome</keyword>
<feature type="domain" description="Cytochrome C Planctomycete-type" evidence="4">
    <location>
        <begin position="47"/>
        <end position="103"/>
    </location>
</feature>
<dbReference type="Gene3D" id="2.60.120.260">
    <property type="entry name" value="Galactose-binding domain-like"/>
    <property type="match status" value="1"/>
</dbReference>
<dbReference type="SUPFAM" id="SSF46626">
    <property type="entry name" value="Cytochrome c"/>
    <property type="match status" value="1"/>
</dbReference>
<feature type="domain" description="DUF1553" evidence="3">
    <location>
        <begin position="608"/>
        <end position="865"/>
    </location>
</feature>
<name>A0ABP8M7U9_9BACT</name>
<dbReference type="InterPro" id="IPR022655">
    <property type="entry name" value="DUF1553"/>
</dbReference>
<keyword evidence="1" id="KW-1133">Transmembrane helix</keyword>
<dbReference type="EMBL" id="BAABEY010000036">
    <property type="protein sequence ID" value="GAA4446069.1"/>
    <property type="molecule type" value="Genomic_DNA"/>
</dbReference>
<dbReference type="RefSeq" id="WP_345032239.1">
    <property type="nucleotide sequence ID" value="NZ_BAABEY010000036.1"/>
</dbReference>
<dbReference type="PANTHER" id="PTHR35889:SF3">
    <property type="entry name" value="F-BOX DOMAIN-CONTAINING PROTEIN"/>
    <property type="match status" value="1"/>
</dbReference>
<evidence type="ECO:0000259" key="3">
    <source>
        <dbReference type="Pfam" id="PF07587"/>
    </source>
</evidence>
<protein>
    <recommendedName>
        <fullName evidence="7">Carbohydrate binding protein with CBM6 domain</fullName>
    </recommendedName>
</protein>
<dbReference type="InterPro" id="IPR011429">
    <property type="entry name" value="Cyt_c_Planctomycete-type"/>
</dbReference>
<keyword evidence="1" id="KW-0812">Transmembrane</keyword>
<dbReference type="PANTHER" id="PTHR35889">
    <property type="entry name" value="CYCLOINULO-OLIGOSACCHARIDE FRUCTANOTRANSFERASE-RELATED"/>
    <property type="match status" value="1"/>
</dbReference>
<dbReference type="Pfam" id="PF07587">
    <property type="entry name" value="PSD1"/>
    <property type="match status" value="1"/>
</dbReference>
<evidence type="ECO:0000313" key="5">
    <source>
        <dbReference type="EMBL" id="GAA4446069.1"/>
    </source>
</evidence>
<dbReference type="Proteomes" id="UP001501508">
    <property type="component" value="Unassembled WGS sequence"/>
</dbReference>
<evidence type="ECO:0000313" key="6">
    <source>
        <dbReference type="Proteomes" id="UP001501508"/>
    </source>
</evidence>
<evidence type="ECO:0000259" key="4">
    <source>
        <dbReference type="Pfam" id="PF07635"/>
    </source>
</evidence>
<dbReference type="Pfam" id="PF07583">
    <property type="entry name" value="PSCyt2"/>
    <property type="match status" value="1"/>
</dbReference>
<evidence type="ECO:0000259" key="2">
    <source>
        <dbReference type="Pfam" id="PF07583"/>
    </source>
</evidence>
<dbReference type="InterPro" id="IPR011444">
    <property type="entry name" value="DUF1549"/>
</dbReference>
<gene>
    <name evidence="5" type="ORF">GCM10023091_38560</name>
</gene>
<comment type="caution">
    <text evidence="5">The sequence shown here is derived from an EMBL/GenBank/DDBJ whole genome shotgun (WGS) entry which is preliminary data.</text>
</comment>
<sequence length="915" mass="104475">MKKFFQLKPVAVTGVVLGVFAIFYQFFHQEAPVDFSSEVKPVLNKKCISCHGGVKAQGGFSVLFRDEALAVTESGKPAIIPGDPDGSEMIKRLVSNDPETRMPYKHEPLDKEEIDLLRRWIKQGAKWGDHWAYLPVKETPAPDLHNDWILNDVDRFIFRKLEDNQLRPSPEADKATLLRRVSLDLIGTYPTDAVAKKFLESKSARAYEELVDTLLASKRFGERWASLWLDISRYADTKGYESDNGRTIWRYRDWLIDAFNADQPYDRFITDQIAGDLLPNPTDDQYIATAFSRNTMNNDEGGTDNEEFRVAAVMDRVNTTWESLMSTTFACVQCHSHPYDPFKHDEYYKFMAFFNNSRDEDIPADYPLLREFKNDTLRHDYSELTQWIKAHGTESDARKLADFVKTWQPSINMVSADSLHNGLVLNKNTYLALSNHGRARLKKVNLEGAGQMIWNFRSKFKSGTLTLTLDSPTGPTLAKIAIEPKDTWRREFVHFPRQSGIHDVYLHYENRSVAKDNSDFLLDFDWMGFLPAVPESGGSTAGHYKKMFEKLVTTNEVTNTPVMVENPGWLARPTHVFERGNRLTLGKEVSPEVPHSLSFSMPEGTPKNRLGLAQWLTDKRNPLVSRTMVNRIWEQLFGVGIVETLEDMGTQGTLPTHKDLLDHLSWEFMNDQKWSTKTLLKQLVMSATYRQDSRLSPEIADKDPSNKWYARGPRTRLTAEQVRDQALSISGVLSNKMYGPGVMPWQPEGIWLSPYNRAKWINSQGEDQYRRAVYTYWKRTAPYPSMITFDGVPRVLCTARRIRTNTPLQALVTLNDSVYLDMARHFAHRMEKEGGATLAGQLGKGYQLMLFKPLQPNKQKVFEKLYQKAVTEFSADTLKTRQMLGSKSVPAKPQSAALVVVANAMLNLDEVVTKN</sequence>
<proteinExistence type="predicted"/>
<reference evidence="6" key="1">
    <citation type="journal article" date="2019" name="Int. J. Syst. Evol. Microbiol.">
        <title>The Global Catalogue of Microorganisms (GCM) 10K type strain sequencing project: providing services to taxonomists for standard genome sequencing and annotation.</title>
        <authorList>
            <consortium name="The Broad Institute Genomics Platform"/>
            <consortium name="The Broad Institute Genome Sequencing Center for Infectious Disease"/>
            <person name="Wu L."/>
            <person name="Ma J."/>
        </authorList>
    </citation>
    <scope>NUCLEOTIDE SEQUENCE [LARGE SCALE GENOMIC DNA]</scope>
    <source>
        <strain evidence="6">JCM 31920</strain>
    </source>
</reference>